<name>A4QM27_PINKO</name>
<sequence>MNREGMVMLWMTQYLILVIMSAKERSPVFPDMLSSKYYCKVNQGGIDPMKDRDQEMENY</sequence>
<keyword evidence="2" id="KW-0934">Plastid</keyword>
<feature type="signal peptide" evidence="1">
    <location>
        <begin position="1"/>
        <end position="22"/>
    </location>
</feature>
<geneLocation type="chloroplast" evidence="2"/>
<dbReference type="EMBL" id="AY228468">
    <property type="protein sequence ID" value="ABP35354.1"/>
    <property type="molecule type" value="Genomic_DNA"/>
</dbReference>
<protein>
    <submittedName>
        <fullName evidence="2">ORF59a</fullName>
    </submittedName>
</protein>
<feature type="chain" id="PRO_5002672736" evidence="1">
    <location>
        <begin position="23"/>
        <end position="59"/>
    </location>
</feature>
<dbReference type="GeneID" id="5048517"/>
<reference evidence="2" key="1">
    <citation type="submission" date="2007-04" db="EMBL/GenBank/DDBJ databases">
        <authorList>
            <person name="Noh E.W."/>
            <person name="Lee J.S."/>
            <person name="Choi Y.I."/>
            <person name="Han M.S."/>
            <person name="Yi Y.S."/>
            <person name="Han S.U."/>
        </authorList>
    </citation>
    <scope>NUCLEOTIDE SEQUENCE</scope>
</reference>
<keyword evidence="2" id="KW-0150">Chloroplast</keyword>
<organism evidence="2">
    <name type="scientific">Pinus koraiensis</name>
    <name type="common">Korean pine</name>
    <dbReference type="NCBI Taxonomy" id="88728"/>
    <lineage>
        <taxon>Eukaryota</taxon>
        <taxon>Viridiplantae</taxon>
        <taxon>Streptophyta</taxon>
        <taxon>Embryophyta</taxon>
        <taxon>Tracheophyta</taxon>
        <taxon>Spermatophyta</taxon>
        <taxon>Pinopsida</taxon>
        <taxon>Pinidae</taxon>
        <taxon>Conifers I</taxon>
        <taxon>Pinales</taxon>
        <taxon>Pinaceae</taxon>
        <taxon>Pinus</taxon>
        <taxon>Pinus subgen. Strobus</taxon>
    </lineage>
</organism>
<proteinExistence type="predicted"/>
<accession>A4QM27</accession>
<dbReference type="AlphaFoldDB" id="A4QM27"/>
<evidence type="ECO:0000313" key="2">
    <source>
        <dbReference type="EMBL" id="ABP35354.1"/>
    </source>
</evidence>
<evidence type="ECO:0000256" key="1">
    <source>
        <dbReference type="SAM" id="SignalP"/>
    </source>
</evidence>
<keyword evidence="1" id="KW-0732">Signal</keyword>
<dbReference type="RefSeq" id="YP_001152108.1">
    <property type="nucleotide sequence ID" value="NC_004677.2"/>
</dbReference>